<evidence type="ECO:0000313" key="2">
    <source>
        <dbReference type="Proteomes" id="UP000233551"/>
    </source>
</evidence>
<dbReference type="EMBL" id="PGOL01000477">
    <property type="protein sequence ID" value="PKI70013.1"/>
    <property type="molecule type" value="Genomic_DNA"/>
</dbReference>
<name>A0A2I0KNZ8_PUNGR</name>
<proteinExistence type="predicted"/>
<reference evidence="1 2" key="1">
    <citation type="submission" date="2017-11" db="EMBL/GenBank/DDBJ databases">
        <title>De-novo sequencing of pomegranate (Punica granatum L.) genome.</title>
        <authorList>
            <person name="Akparov Z."/>
            <person name="Amiraslanov A."/>
            <person name="Hajiyeva S."/>
            <person name="Abbasov M."/>
            <person name="Kaur K."/>
            <person name="Hamwieh A."/>
            <person name="Solovyev V."/>
            <person name="Salamov A."/>
            <person name="Braich B."/>
            <person name="Kosarev P."/>
            <person name="Mahmoud A."/>
            <person name="Hajiyev E."/>
            <person name="Babayeva S."/>
            <person name="Izzatullayeva V."/>
            <person name="Mammadov A."/>
            <person name="Mammadov A."/>
            <person name="Sharifova S."/>
            <person name="Ojaghi J."/>
            <person name="Eynullazada K."/>
            <person name="Bayramov B."/>
            <person name="Abdulazimova A."/>
            <person name="Shahmuradov I."/>
        </authorList>
    </citation>
    <scope>NUCLEOTIDE SEQUENCE [LARGE SCALE GENOMIC DNA]</scope>
    <source>
        <strain evidence="2">cv. AG2017</strain>
        <tissue evidence="1">Leaf</tissue>
    </source>
</reference>
<accession>A0A2I0KNZ8</accession>
<evidence type="ECO:0000313" key="1">
    <source>
        <dbReference type="EMBL" id="PKI70013.1"/>
    </source>
</evidence>
<protein>
    <submittedName>
        <fullName evidence="1">Uncharacterized protein</fullName>
    </submittedName>
</protein>
<dbReference type="AlphaFoldDB" id="A0A2I0KNZ8"/>
<dbReference type="Proteomes" id="UP000233551">
    <property type="component" value="Unassembled WGS sequence"/>
</dbReference>
<gene>
    <name evidence="1" type="ORF">CRG98_009616</name>
</gene>
<keyword evidence="2" id="KW-1185">Reference proteome</keyword>
<sequence>MLHRGGIIIPHAPLLHVYSHQEYTTITIFSFRLPSLCCLRLPLPLSLRPLALHCHRLYYLPNSTSGCGLHHSQPTRPRRSEIGVGRFNHESWAWEPGETTR</sequence>
<organism evidence="1 2">
    <name type="scientific">Punica granatum</name>
    <name type="common">Pomegranate</name>
    <dbReference type="NCBI Taxonomy" id="22663"/>
    <lineage>
        <taxon>Eukaryota</taxon>
        <taxon>Viridiplantae</taxon>
        <taxon>Streptophyta</taxon>
        <taxon>Embryophyta</taxon>
        <taxon>Tracheophyta</taxon>
        <taxon>Spermatophyta</taxon>
        <taxon>Magnoliopsida</taxon>
        <taxon>eudicotyledons</taxon>
        <taxon>Gunneridae</taxon>
        <taxon>Pentapetalae</taxon>
        <taxon>rosids</taxon>
        <taxon>malvids</taxon>
        <taxon>Myrtales</taxon>
        <taxon>Lythraceae</taxon>
        <taxon>Punica</taxon>
    </lineage>
</organism>
<comment type="caution">
    <text evidence="1">The sequence shown here is derived from an EMBL/GenBank/DDBJ whole genome shotgun (WGS) entry which is preliminary data.</text>
</comment>